<keyword evidence="14 23" id="KW-0808">Transferase</keyword>
<evidence type="ECO:0000256" key="18">
    <source>
        <dbReference type="ARBA" id="ARBA00022842"/>
    </source>
</evidence>
<evidence type="ECO:0000256" key="20">
    <source>
        <dbReference type="SAM" id="MobiDB-lite"/>
    </source>
</evidence>
<comment type="subcellular location">
    <subcellularLocation>
        <location evidence="6">Cytoplasm</location>
    </subcellularLocation>
</comment>
<evidence type="ECO:0000259" key="22">
    <source>
        <dbReference type="PROSITE" id="PS51350"/>
    </source>
</evidence>
<dbReference type="Pfam" id="PF00391">
    <property type="entry name" value="PEP-utilizers"/>
    <property type="match status" value="1"/>
</dbReference>
<dbReference type="STRING" id="65393.PCC7424_4921"/>
<dbReference type="eggNOG" id="COG1080">
    <property type="taxonomic scope" value="Bacteria"/>
</dbReference>
<evidence type="ECO:0000256" key="6">
    <source>
        <dbReference type="ARBA" id="ARBA00004496"/>
    </source>
</evidence>
<dbReference type="PANTHER" id="PTHR46244">
    <property type="entry name" value="PHOSPHOENOLPYRUVATE-PROTEIN PHOSPHOTRANSFERASE"/>
    <property type="match status" value="1"/>
</dbReference>
<dbReference type="InterPro" id="IPR001020">
    <property type="entry name" value="PTS_HPr_His_P_site"/>
</dbReference>
<dbReference type="InterPro" id="IPR015813">
    <property type="entry name" value="Pyrv/PenolPyrv_kinase-like_dom"/>
</dbReference>
<evidence type="ECO:0000256" key="16">
    <source>
        <dbReference type="ARBA" id="ARBA00022723"/>
    </source>
</evidence>
<evidence type="ECO:0000256" key="12">
    <source>
        <dbReference type="ARBA" id="ARBA00022490"/>
    </source>
</evidence>
<dbReference type="PROSITE" id="PS00369">
    <property type="entry name" value="PTS_HPR_HIS"/>
    <property type="match status" value="1"/>
</dbReference>
<evidence type="ECO:0000313" key="23">
    <source>
        <dbReference type="EMBL" id="ACK73276.1"/>
    </source>
</evidence>
<dbReference type="OrthoDB" id="9765468at2"/>
<dbReference type="GO" id="GO:0005737">
    <property type="term" value="C:cytoplasm"/>
    <property type="evidence" value="ECO:0007669"/>
    <property type="project" value="UniProtKB-SubCell"/>
</dbReference>
<dbReference type="Gene3D" id="1.10.274.10">
    <property type="entry name" value="PtsI, HPr-binding domain"/>
    <property type="match status" value="1"/>
</dbReference>
<dbReference type="AlphaFoldDB" id="B7KEF8"/>
<dbReference type="InterPro" id="IPR036662">
    <property type="entry name" value="PTS_EIIA_man-typ_sf"/>
</dbReference>
<dbReference type="HOGENOM" id="CLU_007308_3_3_3"/>
<dbReference type="Pfam" id="PF03610">
    <property type="entry name" value="EIIA-man"/>
    <property type="match status" value="1"/>
</dbReference>
<comment type="cofactor">
    <cofactor evidence="3">
        <name>Mg(2+)</name>
        <dbReference type="ChEBI" id="CHEBI:18420"/>
    </cofactor>
</comment>
<evidence type="ECO:0000256" key="13">
    <source>
        <dbReference type="ARBA" id="ARBA00022597"/>
    </source>
</evidence>
<dbReference type="GO" id="GO:0008965">
    <property type="term" value="F:phosphoenolpyruvate-protein phosphotransferase activity"/>
    <property type="evidence" value="ECO:0007669"/>
    <property type="project" value="UniProtKB-EC"/>
</dbReference>
<dbReference type="InterPro" id="IPR000121">
    <property type="entry name" value="PEP_util_C"/>
</dbReference>
<dbReference type="Pfam" id="PF05524">
    <property type="entry name" value="PEP-utilisers_N"/>
    <property type="match status" value="1"/>
</dbReference>
<evidence type="ECO:0000256" key="19">
    <source>
        <dbReference type="ARBA" id="ARBA00046577"/>
    </source>
</evidence>
<keyword evidence="12" id="KW-0963">Cytoplasm</keyword>
<comment type="function">
    <text evidence="5">General (non sugar-specific) component of the phosphoenolpyruvate-dependent sugar phosphotransferase system (sugar PTS). This major carbohydrate active-transport system catalyzes the phosphorylation of incoming sugar substrates concomitantly with their translocation across the cell membrane. The phosphoryl group from phosphoenolpyruvate (PEP) is transferred to the phosphoryl carrier protein HPr by enzyme I. Phospho-HPr then transfers it to the PTS EIIA domain.</text>
</comment>
<comment type="catalytic activity">
    <reaction evidence="2">
        <text>dihydroxyacetone + phosphoenolpyruvate = dihydroxyacetone phosphate + pyruvate</text>
        <dbReference type="Rhea" id="RHEA:18381"/>
        <dbReference type="ChEBI" id="CHEBI:15361"/>
        <dbReference type="ChEBI" id="CHEBI:16016"/>
        <dbReference type="ChEBI" id="CHEBI:57642"/>
        <dbReference type="ChEBI" id="CHEBI:58702"/>
        <dbReference type="EC" id="2.7.1.121"/>
    </reaction>
</comment>
<dbReference type="Pfam" id="PF00381">
    <property type="entry name" value="PTS-HPr"/>
    <property type="match status" value="1"/>
</dbReference>
<comment type="catalytic activity">
    <reaction evidence="1">
        <text>L-histidyl-[protein] + phosphoenolpyruvate = N(pros)-phospho-L-histidyl-[protein] + pyruvate</text>
        <dbReference type="Rhea" id="RHEA:23880"/>
        <dbReference type="Rhea" id="RHEA-COMP:9745"/>
        <dbReference type="Rhea" id="RHEA-COMP:9746"/>
        <dbReference type="ChEBI" id="CHEBI:15361"/>
        <dbReference type="ChEBI" id="CHEBI:29979"/>
        <dbReference type="ChEBI" id="CHEBI:58702"/>
        <dbReference type="ChEBI" id="CHEBI:64837"/>
        <dbReference type="EC" id="2.7.3.9"/>
    </reaction>
</comment>
<dbReference type="GO" id="GO:0009401">
    <property type="term" value="P:phosphoenolpyruvate-dependent sugar phosphotransferase system"/>
    <property type="evidence" value="ECO:0007669"/>
    <property type="project" value="UniProtKB-KW"/>
</dbReference>
<dbReference type="PROSITE" id="PS00742">
    <property type="entry name" value="PEP_ENZYMES_2"/>
    <property type="match status" value="1"/>
</dbReference>
<organism evidence="23 24">
    <name type="scientific">Gloeothece citriformis (strain PCC 7424)</name>
    <name type="common">Cyanothece sp. (strain PCC 7424)</name>
    <dbReference type="NCBI Taxonomy" id="65393"/>
    <lineage>
        <taxon>Bacteria</taxon>
        <taxon>Bacillati</taxon>
        <taxon>Cyanobacteriota</taxon>
        <taxon>Cyanophyceae</taxon>
        <taxon>Oscillatoriophycideae</taxon>
        <taxon>Chroococcales</taxon>
        <taxon>Aphanothecaceae</taxon>
        <taxon>Gloeothece</taxon>
        <taxon>Gloeothece citriformis</taxon>
    </lineage>
</organism>
<dbReference type="GO" id="GO:0047324">
    <property type="term" value="F:phosphoenolpyruvate-glycerone phosphotransferase activity"/>
    <property type="evidence" value="ECO:0007669"/>
    <property type="project" value="UniProtKB-EC"/>
</dbReference>
<evidence type="ECO:0000256" key="8">
    <source>
        <dbReference type="ARBA" id="ARBA00012095"/>
    </source>
</evidence>
<evidence type="ECO:0000259" key="21">
    <source>
        <dbReference type="PROSITE" id="PS51096"/>
    </source>
</evidence>
<dbReference type="Pfam" id="PF02896">
    <property type="entry name" value="PEP-utilizers_C"/>
    <property type="match status" value="1"/>
</dbReference>
<comment type="function">
    <text evidence="4">Component of the dihydroxyacetone kinase complex, which is responsible for the phosphoenolpyruvate (PEP)-dependent phosphorylation of dihydroxyacetone. DhaM serves as the phosphoryl donor. Is phosphorylated by phosphoenolpyruvate in an EI- and HPr-dependent reaction, and a phosphorelay system on histidine residues finally leads to phosphoryl transfer to DhaL and dihydroxyacetone.</text>
</comment>
<dbReference type="InterPro" id="IPR036637">
    <property type="entry name" value="Phosphohistidine_dom_sf"/>
</dbReference>
<dbReference type="InterPro" id="IPR006318">
    <property type="entry name" value="PTS_EI-like"/>
</dbReference>
<evidence type="ECO:0000256" key="14">
    <source>
        <dbReference type="ARBA" id="ARBA00022679"/>
    </source>
</evidence>
<dbReference type="PRINTS" id="PR01736">
    <property type="entry name" value="PHPHTRNFRASE"/>
</dbReference>
<dbReference type="SUPFAM" id="SSF53062">
    <property type="entry name" value="PTS system fructose IIA component-like"/>
    <property type="match status" value="1"/>
</dbReference>
<dbReference type="EMBL" id="CP001291">
    <property type="protein sequence ID" value="ACK73276.1"/>
    <property type="molecule type" value="Genomic_DNA"/>
</dbReference>
<dbReference type="SUPFAM" id="SSF52009">
    <property type="entry name" value="Phosphohistidine domain"/>
    <property type="match status" value="1"/>
</dbReference>
<dbReference type="NCBIfam" id="TIGR01003">
    <property type="entry name" value="PTS_HPr_family"/>
    <property type="match status" value="1"/>
</dbReference>
<evidence type="ECO:0000256" key="5">
    <source>
        <dbReference type="ARBA" id="ARBA00003681"/>
    </source>
</evidence>
<keyword evidence="11" id="KW-0813">Transport</keyword>
<dbReference type="PROSITE" id="PS51350">
    <property type="entry name" value="PTS_HPR_DOM"/>
    <property type="match status" value="1"/>
</dbReference>
<evidence type="ECO:0000256" key="17">
    <source>
        <dbReference type="ARBA" id="ARBA00022777"/>
    </source>
</evidence>
<dbReference type="SUPFAM" id="SSF47831">
    <property type="entry name" value="Enzyme I of the PEP:sugar phosphotransferase system HPr-binding (sub)domain"/>
    <property type="match status" value="1"/>
</dbReference>
<evidence type="ECO:0000256" key="3">
    <source>
        <dbReference type="ARBA" id="ARBA00001946"/>
    </source>
</evidence>
<dbReference type="SUPFAM" id="SSF55594">
    <property type="entry name" value="HPr-like"/>
    <property type="match status" value="1"/>
</dbReference>
<feature type="region of interest" description="Disordered" evidence="20">
    <location>
        <begin position="242"/>
        <end position="262"/>
    </location>
</feature>
<dbReference type="Gene3D" id="3.30.1340.10">
    <property type="entry name" value="HPr-like"/>
    <property type="match status" value="1"/>
</dbReference>
<evidence type="ECO:0000256" key="15">
    <source>
        <dbReference type="ARBA" id="ARBA00022683"/>
    </source>
</evidence>
<reference evidence="24" key="1">
    <citation type="journal article" date="2011" name="MBio">
        <title>Novel metabolic attributes of the genus Cyanothece, comprising a group of unicellular nitrogen-fixing Cyanobacteria.</title>
        <authorList>
            <person name="Bandyopadhyay A."/>
            <person name="Elvitigala T."/>
            <person name="Welsh E."/>
            <person name="Stockel J."/>
            <person name="Liberton M."/>
            <person name="Min H."/>
            <person name="Sherman L.A."/>
            <person name="Pakrasi H.B."/>
        </authorList>
    </citation>
    <scope>NUCLEOTIDE SEQUENCE [LARGE SCALE GENOMIC DNA]</scope>
    <source>
        <strain evidence="24">PCC 7424</strain>
    </source>
</reference>
<dbReference type="EC" id="2.7.3.9" evidence="9"/>
<dbReference type="Proteomes" id="UP000002384">
    <property type="component" value="Chromosome"/>
</dbReference>
<evidence type="ECO:0000313" key="24">
    <source>
        <dbReference type="Proteomes" id="UP000002384"/>
    </source>
</evidence>
<feature type="compositionally biased region" description="Polar residues" evidence="20">
    <location>
        <begin position="245"/>
        <end position="262"/>
    </location>
</feature>
<comment type="subunit">
    <text evidence="19">Homodimer. The dihydroxyacetone kinase complex is composed of a homodimer of DhaM, a homodimer of DhaK and the subunit DhaL.</text>
</comment>
<dbReference type="InterPro" id="IPR050499">
    <property type="entry name" value="PEP-utilizing_PTS_enzyme"/>
</dbReference>
<dbReference type="Gene3D" id="3.50.30.10">
    <property type="entry name" value="Phosphohistidine domain"/>
    <property type="match status" value="1"/>
</dbReference>
<dbReference type="GO" id="GO:0046872">
    <property type="term" value="F:metal ion binding"/>
    <property type="evidence" value="ECO:0007669"/>
    <property type="project" value="UniProtKB-KW"/>
</dbReference>
<keyword evidence="17" id="KW-0418">Kinase</keyword>
<dbReference type="InterPro" id="IPR036618">
    <property type="entry name" value="PtsI_HPr-bd_sf"/>
</dbReference>
<protein>
    <recommendedName>
        <fullName evidence="10">Phosphocarrier protein HPr</fullName>
        <ecNumber evidence="8">2.7.1.121</ecNumber>
        <ecNumber evidence="9">2.7.3.9</ecNumber>
    </recommendedName>
</protein>
<dbReference type="PANTHER" id="PTHR46244:SF6">
    <property type="entry name" value="PHOSPHOENOLPYRUVATE-PROTEIN PHOSPHOTRANSFERASE"/>
    <property type="match status" value="1"/>
</dbReference>
<keyword evidence="15" id="KW-0598">Phosphotransferase system</keyword>
<evidence type="ECO:0000256" key="11">
    <source>
        <dbReference type="ARBA" id="ARBA00022448"/>
    </source>
</evidence>
<evidence type="ECO:0000256" key="4">
    <source>
        <dbReference type="ARBA" id="ARBA00002788"/>
    </source>
</evidence>
<accession>B7KEF8</accession>
<dbReference type="InterPro" id="IPR035895">
    <property type="entry name" value="HPr-like_sf"/>
</dbReference>
<keyword evidence="16" id="KW-0479">Metal-binding</keyword>
<sequence>MVGIVIVCHSKALAQAIVELSQQMVQTPVPIAIAAGIDDPEHPFGTDPIAIQQAIESIYTDEGVIVLMDLGSALLSAEMALEFLPADQREKVKLTSAPLVEGAIAAIVQASTGANCDQILSEATTALNSKISQLSPINSEIEEKSVTSSSYSESQTIDLTVKNSLGIHARPAAQFVAIANQFEAQITLENLTTQSQPVNGKSINQVITLGVRQNHHIRIFAQGEDATLALNALQELIEGDFGETTPDSPDTKINPQKNQTSNADLIGIPASEGMAVGSVISYRLSLPQVDRQQGENPQREWQQLQRAIATAKHQINEIIQSAPNSDIFQAHLLYLQDPTLLHQVHHRIFNLGESAAWGWKTVIEETINTYQTLNDPYLQGRGMDVLDVGGRVLRILTGGISSINLTQTGIIIAQDLTPSEVAHFNPKQVLGICTVGGSPTAHSALIANMLGIPMIVNVGIQLLELPPETEIAIDGKTGEIWLNNPDKKQFFLIPQPSPIGDQKAITEDGHSISVVANILGVGDAQLAIDFGAQGVGNLRTELLYLERLTPPTEEEQFNIYRAIADILNPYPLTIRTVDIGGDKPVPYLNLEGEKNPFLGWRGIRQSLECEDLFKTQLRAILRASEGNNIRLMFPMVASVGEIRAAKAMLTEVKQELQEKGIGFNPKIPVGVMIEIPAAVIMADKIAPEVDFLSLGTNDLSQYIMAADRTNAKVAKLADGFEPAVLRMVAQTVKIGHKEGIKVSVCGQIASNSQAVPILIGLGVDELSVNPPSIGKVKEVISGLKLEEVQKLADQVLNLESAQEVKDFING</sequence>
<dbReference type="InterPro" id="IPR008279">
    <property type="entry name" value="PEP-util_enz_mobile_dom"/>
</dbReference>
<dbReference type="NCBIfam" id="TIGR01417">
    <property type="entry name" value="PTS_I_fam"/>
    <property type="match status" value="1"/>
</dbReference>
<dbReference type="InterPro" id="IPR008731">
    <property type="entry name" value="PTS_EIN"/>
</dbReference>
<evidence type="ECO:0000256" key="10">
    <source>
        <dbReference type="ARBA" id="ARBA00020422"/>
    </source>
</evidence>
<name>B7KEF8_GLOC7</name>
<dbReference type="InterPro" id="IPR004701">
    <property type="entry name" value="PTS_EIIA_man-typ"/>
</dbReference>
<dbReference type="RefSeq" id="WP_015956857.1">
    <property type="nucleotide sequence ID" value="NC_011729.1"/>
</dbReference>
<keyword evidence="24" id="KW-1185">Reference proteome</keyword>
<evidence type="ECO:0000256" key="9">
    <source>
        <dbReference type="ARBA" id="ARBA00012232"/>
    </source>
</evidence>
<gene>
    <name evidence="23" type="ordered locus">PCC7424_4921</name>
</gene>
<evidence type="ECO:0000256" key="7">
    <source>
        <dbReference type="ARBA" id="ARBA00007837"/>
    </source>
</evidence>
<proteinExistence type="inferred from homology"/>
<dbReference type="PRINTS" id="PR00107">
    <property type="entry name" value="PHOSPHOCPHPR"/>
</dbReference>
<comment type="similarity">
    <text evidence="7">Belongs to the PEP-utilizing enzyme family.</text>
</comment>
<dbReference type="Gene3D" id="3.40.50.510">
    <property type="entry name" value="Phosphotransferase system, mannose-type IIA component"/>
    <property type="match status" value="1"/>
</dbReference>
<dbReference type="CDD" id="cd00367">
    <property type="entry name" value="PTS-HPr_like"/>
    <property type="match status" value="1"/>
</dbReference>
<evidence type="ECO:0000256" key="1">
    <source>
        <dbReference type="ARBA" id="ARBA00000683"/>
    </source>
</evidence>
<keyword evidence="13" id="KW-0762">Sugar transport</keyword>
<evidence type="ECO:0000256" key="2">
    <source>
        <dbReference type="ARBA" id="ARBA00001113"/>
    </source>
</evidence>
<dbReference type="EC" id="2.7.1.121" evidence="8"/>
<dbReference type="SUPFAM" id="SSF51621">
    <property type="entry name" value="Phosphoenolpyruvate/pyruvate domain"/>
    <property type="match status" value="1"/>
</dbReference>
<dbReference type="NCBIfam" id="TIGR02364">
    <property type="entry name" value="dha_pts"/>
    <property type="match status" value="1"/>
</dbReference>
<dbReference type="GO" id="GO:0016020">
    <property type="term" value="C:membrane"/>
    <property type="evidence" value="ECO:0007669"/>
    <property type="project" value="InterPro"/>
</dbReference>
<keyword evidence="18" id="KW-0460">Magnesium</keyword>
<feature type="domain" description="HPr" evidence="22">
    <location>
        <begin position="154"/>
        <end position="244"/>
    </location>
</feature>
<dbReference type="InterPro" id="IPR040442">
    <property type="entry name" value="Pyrv_kinase-like_dom_sf"/>
</dbReference>
<dbReference type="InterPro" id="IPR023151">
    <property type="entry name" value="PEP_util_CS"/>
</dbReference>
<keyword evidence="23" id="KW-0670">Pyruvate</keyword>
<dbReference type="InterPro" id="IPR012844">
    <property type="entry name" value="DhaM_N"/>
</dbReference>
<dbReference type="PROSITE" id="PS51096">
    <property type="entry name" value="PTS_EIIA_TYPE_4"/>
    <property type="match status" value="1"/>
</dbReference>
<dbReference type="InterPro" id="IPR000032">
    <property type="entry name" value="HPr-like"/>
</dbReference>
<feature type="domain" description="PTS EIIA type-4" evidence="21">
    <location>
        <begin position="1"/>
        <end position="131"/>
    </location>
</feature>
<dbReference type="KEGG" id="cyc:PCC7424_4921"/>
<dbReference type="Gene3D" id="3.20.20.60">
    <property type="entry name" value="Phosphoenolpyruvate-binding domains"/>
    <property type="match status" value="1"/>
</dbReference>